<proteinExistence type="predicted"/>
<organism evidence="2 3">
    <name type="scientific">Ditylenchus dipsaci</name>
    <dbReference type="NCBI Taxonomy" id="166011"/>
    <lineage>
        <taxon>Eukaryota</taxon>
        <taxon>Metazoa</taxon>
        <taxon>Ecdysozoa</taxon>
        <taxon>Nematoda</taxon>
        <taxon>Chromadorea</taxon>
        <taxon>Rhabditida</taxon>
        <taxon>Tylenchina</taxon>
        <taxon>Tylenchomorpha</taxon>
        <taxon>Sphaerularioidea</taxon>
        <taxon>Anguinidae</taxon>
        <taxon>Anguininae</taxon>
        <taxon>Ditylenchus</taxon>
    </lineage>
</organism>
<dbReference type="WBParaSite" id="jg17904">
    <property type="protein sequence ID" value="jg17904"/>
    <property type="gene ID" value="jg17904"/>
</dbReference>
<evidence type="ECO:0000313" key="2">
    <source>
        <dbReference type="Proteomes" id="UP000887574"/>
    </source>
</evidence>
<sequence length="107" mass="11378">MLSAAVSNLFVKTLLVVTAACLVTGVDRSRAMGPCVDEKCPMMRMADEAVAMSIGSCVNNLCPKGYDCVDNNCYKSASAAKMAIGPCINNKCPDGFTCNESDYKCYP</sequence>
<name>A0A915DAM5_9BILA</name>
<evidence type="ECO:0000313" key="3">
    <source>
        <dbReference type="WBParaSite" id="jg17904"/>
    </source>
</evidence>
<reference evidence="3" key="1">
    <citation type="submission" date="2022-11" db="UniProtKB">
        <authorList>
            <consortium name="WormBaseParasite"/>
        </authorList>
    </citation>
    <scope>IDENTIFICATION</scope>
</reference>
<protein>
    <submittedName>
        <fullName evidence="3">CC domain-containing protein</fullName>
    </submittedName>
</protein>
<keyword evidence="1" id="KW-0732">Signal</keyword>
<accession>A0A915DAM5</accession>
<dbReference type="AlphaFoldDB" id="A0A915DAM5"/>
<feature type="signal peptide" evidence="1">
    <location>
        <begin position="1"/>
        <end position="31"/>
    </location>
</feature>
<evidence type="ECO:0000256" key="1">
    <source>
        <dbReference type="SAM" id="SignalP"/>
    </source>
</evidence>
<keyword evidence="2" id="KW-1185">Reference proteome</keyword>
<feature type="chain" id="PRO_5036941016" evidence="1">
    <location>
        <begin position="32"/>
        <end position="107"/>
    </location>
</feature>
<dbReference type="Proteomes" id="UP000887574">
    <property type="component" value="Unplaced"/>
</dbReference>